<gene>
    <name evidence="7" type="ORF">C8D91_2291</name>
</gene>
<evidence type="ECO:0000256" key="5">
    <source>
        <dbReference type="SAM" id="SignalP"/>
    </source>
</evidence>
<evidence type="ECO:0000256" key="4">
    <source>
        <dbReference type="SAM" id="Coils"/>
    </source>
</evidence>
<dbReference type="PROSITE" id="PS51123">
    <property type="entry name" value="OMPA_2"/>
    <property type="match status" value="1"/>
</dbReference>
<dbReference type="EMBL" id="SNZB01000005">
    <property type="protein sequence ID" value="TDR18374.1"/>
    <property type="molecule type" value="Genomic_DNA"/>
</dbReference>
<dbReference type="PANTHER" id="PTHR30329:SF20">
    <property type="entry name" value="EXPORTED PROTEIN"/>
    <property type="match status" value="1"/>
</dbReference>
<dbReference type="Proteomes" id="UP000295724">
    <property type="component" value="Unassembled WGS sequence"/>
</dbReference>
<reference evidence="7 8" key="1">
    <citation type="submission" date="2019-03" db="EMBL/GenBank/DDBJ databases">
        <title>Genomic Encyclopedia of Type Strains, Phase IV (KMG-IV): sequencing the most valuable type-strain genomes for metagenomic binning, comparative biology and taxonomic classification.</title>
        <authorList>
            <person name="Goeker M."/>
        </authorList>
    </citation>
    <scope>NUCLEOTIDE SEQUENCE [LARGE SCALE GENOMIC DNA]</scope>
    <source>
        <strain evidence="7 8">DSM 25488</strain>
    </source>
</reference>
<feature type="coiled-coil region" evidence="4">
    <location>
        <begin position="127"/>
        <end position="203"/>
    </location>
</feature>
<dbReference type="Gene3D" id="3.30.1330.60">
    <property type="entry name" value="OmpA-like domain"/>
    <property type="match status" value="1"/>
</dbReference>
<evidence type="ECO:0000256" key="1">
    <source>
        <dbReference type="ARBA" id="ARBA00004442"/>
    </source>
</evidence>
<name>A0A4R6XKF0_9GAMM</name>
<dbReference type="PANTHER" id="PTHR30329">
    <property type="entry name" value="STATOR ELEMENT OF FLAGELLAR MOTOR COMPLEX"/>
    <property type="match status" value="1"/>
</dbReference>
<dbReference type="PRINTS" id="PR01021">
    <property type="entry name" value="OMPADOMAIN"/>
</dbReference>
<evidence type="ECO:0000313" key="8">
    <source>
        <dbReference type="Proteomes" id="UP000295724"/>
    </source>
</evidence>
<dbReference type="InterPro" id="IPR006664">
    <property type="entry name" value="OMP_bac"/>
</dbReference>
<evidence type="ECO:0000313" key="7">
    <source>
        <dbReference type="EMBL" id="TDR18374.1"/>
    </source>
</evidence>
<comment type="caution">
    <text evidence="7">The sequence shown here is derived from an EMBL/GenBank/DDBJ whole genome shotgun (WGS) entry which is preliminary data.</text>
</comment>
<feature type="domain" description="OmpA-like" evidence="6">
    <location>
        <begin position="205"/>
        <end position="321"/>
    </location>
</feature>
<dbReference type="OrthoDB" id="9782229at2"/>
<evidence type="ECO:0000259" key="6">
    <source>
        <dbReference type="PROSITE" id="PS51123"/>
    </source>
</evidence>
<sequence>MNRVWLMLLLSFSFSVDAAKKNLELEALRIEYDNFITDNKYKPFAQSQKAKAKAAIEKLYSQRGRVKEHAVYMARHQLNSAKMMAEIGYLKQQITAEDEKLDQLNIETLKADAAVARWEADKAQLLLSLQAEEVERERREKQKALELVTQKTNEAESTQIELQAAKNYAKAQEKVAELAKQEADLAFEEIDSLRRQLESLAARETVDGLVMTLGDFVFDSASANIKQGAVDNFHKVLEFIDGYPGRSIRIEGHTDSSGSESFNLNLSQKRAEAVKALLAEYGIDPLRIEAIGMGESIPVADNSSEAGKAKNRRVDIIILNN</sequence>
<dbReference type="InterPro" id="IPR006665">
    <property type="entry name" value="OmpA-like"/>
</dbReference>
<feature type="chain" id="PRO_5020867905" evidence="5">
    <location>
        <begin position="19"/>
        <end position="321"/>
    </location>
</feature>
<evidence type="ECO:0000256" key="2">
    <source>
        <dbReference type="ARBA" id="ARBA00023136"/>
    </source>
</evidence>
<dbReference type="InterPro" id="IPR006690">
    <property type="entry name" value="OMPA-like_CS"/>
</dbReference>
<keyword evidence="5" id="KW-0732">Signal</keyword>
<proteinExistence type="predicted"/>
<dbReference type="GO" id="GO:0009279">
    <property type="term" value="C:cell outer membrane"/>
    <property type="evidence" value="ECO:0007669"/>
    <property type="project" value="UniProtKB-SubCell"/>
</dbReference>
<dbReference type="RefSeq" id="WP_099019622.1">
    <property type="nucleotide sequence ID" value="NZ_NIHB01000003.1"/>
</dbReference>
<keyword evidence="2 3" id="KW-0472">Membrane</keyword>
<evidence type="ECO:0000256" key="3">
    <source>
        <dbReference type="PROSITE-ProRule" id="PRU00473"/>
    </source>
</evidence>
<dbReference type="AlphaFoldDB" id="A0A4R6XKF0"/>
<keyword evidence="8" id="KW-1185">Reference proteome</keyword>
<dbReference type="InterPro" id="IPR050330">
    <property type="entry name" value="Bact_OuterMem_StrucFunc"/>
</dbReference>
<comment type="subcellular location">
    <subcellularLocation>
        <location evidence="1">Cell outer membrane</location>
    </subcellularLocation>
</comment>
<dbReference type="PROSITE" id="PS01068">
    <property type="entry name" value="OMPA_1"/>
    <property type="match status" value="1"/>
</dbReference>
<accession>A0A4R6XKF0</accession>
<protein>
    <submittedName>
        <fullName evidence="7">Outer membrane protein OmpA-like peptidoglycan-associated protein</fullName>
    </submittedName>
</protein>
<keyword evidence="4" id="KW-0175">Coiled coil</keyword>
<dbReference type="SUPFAM" id="SSF103088">
    <property type="entry name" value="OmpA-like"/>
    <property type="match status" value="1"/>
</dbReference>
<dbReference type="InterPro" id="IPR036737">
    <property type="entry name" value="OmpA-like_sf"/>
</dbReference>
<dbReference type="CDD" id="cd07185">
    <property type="entry name" value="OmpA_C-like"/>
    <property type="match status" value="1"/>
</dbReference>
<feature type="signal peptide" evidence="5">
    <location>
        <begin position="1"/>
        <end position="18"/>
    </location>
</feature>
<dbReference type="Pfam" id="PF00691">
    <property type="entry name" value="OmpA"/>
    <property type="match status" value="1"/>
</dbReference>
<organism evidence="7 8">
    <name type="scientific">Marinicella litoralis</name>
    <dbReference type="NCBI Taxonomy" id="644220"/>
    <lineage>
        <taxon>Bacteria</taxon>
        <taxon>Pseudomonadati</taxon>
        <taxon>Pseudomonadota</taxon>
        <taxon>Gammaproteobacteria</taxon>
        <taxon>Lysobacterales</taxon>
        <taxon>Marinicellaceae</taxon>
        <taxon>Marinicella</taxon>
    </lineage>
</organism>